<accession>A0A8H7MKL2</accession>
<proteinExistence type="predicted"/>
<keyword evidence="2" id="KW-1185">Reference proteome</keyword>
<evidence type="ECO:0000313" key="2">
    <source>
        <dbReference type="Proteomes" id="UP000651452"/>
    </source>
</evidence>
<protein>
    <submittedName>
        <fullName evidence="1">Uncharacterized protein</fullName>
    </submittedName>
</protein>
<dbReference type="AlphaFoldDB" id="A0A8H7MKL2"/>
<gene>
    <name evidence="1" type="ORF">EKO04_004788</name>
</gene>
<comment type="caution">
    <text evidence="1">The sequence shown here is derived from an EMBL/GenBank/DDBJ whole genome shotgun (WGS) entry which is preliminary data.</text>
</comment>
<sequence>MGDTIPLRVSSDPDGIDLTNDRATSDHVDAAFLELVRDLELFVDEVLQKPTFHQLLDLPIELRYQIYQEYFLEDSRSLTTRTWPELDWRRINFDWTLDRRSSAPFLPSFCLVSKFLLKEIGAFLFATVTFKAHCPMALLQFLNLSMQRRFPGLDIANSIRKLKCYNINSKLRLTQLCANDPQNSCMEEDCIEMASMAISTALNSCGGLRELELHFNAPVRFLRDYMPPSSPRIIAALNISSCLDGCFNVNSVLALRDLRRLVIGGNSGQRSIEGYTFNFNMVIFEQDTVDQLRPLSRLAEKIKAGFTAKGQDVEVVTKLYWAKMGKR</sequence>
<name>A0A8H7MKL2_9PLEO</name>
<organism evidence="1 2">
    <name type="scientific">Ascochyta lentis</name>
    <dbReference type="NCBI Taxonomy" id="205686"/>
    <lineage>
        <taxon>Eukaryota</taxon>
        <taxon>Fungi</taxon>
        <taxon>Dikarya</taxon>
        <taxon>Ascomycota</taxon>
        <taxon>Pezizomycotina</taxon>
        <taxon>Dothideomycetes</taxon>
        <taxon>Pleosporomycetidae</taxon>
        <taxon>Pleosporales</taxon>
        <taxon>Pleosporineae</taxon>
        <taxon>Didymellaceae</taxon>
        <taxon>Ascochyta</taxon>
    </lineage>
</organism>
<dbReference type="EMBL" id="RZGK01000008">
    <property type="protein sequence ID" value="KAF9697282.1"/>
    <property type="molecule type" value="Genomic_DNA"/>
</dbReference>
<reference evidence="1" key="2">
    <citation type="submission" date="2020-09" db="EMBL/GenBank/DDBJ databases">
        <title>Reference genome assembly for Australian Ascochyta lentis isolate Al4.</title>
        <authorList>
            <person name="Lee R.C."/>
            <person name="Farfan-Caceres L.M."/>
            <person name="Debler J.W."/>
            <person name="Williams A.H."/>
            <person name="Henares B.M."/>
        </authorList>
    </citation>
    <scope>NUCLEOTIDE SEQUENCE</scope>
    <source>
        <strain evidence="1">Al4</strain>
    </source>
</reference>
<dbReference type="Proteomes" id="UP000651452">
    <property type="component" value="Unassembled WGS sequence"/>
</dbReference>
<dbReference type="OrthoDB" id="3670674at2759"/>
<evidence type="ECO:0000313" key="1">
    <source>
        <dbReference type="EMBL" id="KAF9697282.1"/>
    </source>
</evidence>
<reference evidence="1" key="1">
    <citation type="submission" date="2018-12" db="EMBL/GenBank/DDBJ databases">
        <authorList>
            <person name="Syme R.A."/>
            <person name="Farfan-Caceres L."/>
            <person name="Lichtenzveig J."/>
        </authorList>
    </citation>
    <scope>NUCLEOTIDE SEQUENCE</scope>
    <source>
        <strain evidence="1">Al4</strain>
    </source>
</reference>